<dbReference type="InterPro" id="IPR017946">
    <property type="entry name" value="PLC-like_Pdiesterase_TIM-brl"/>
</dbReference>
<dbReference type="InterPro" id="IPR000909">
    <property type="entry name" value="PLipase_C_PInositol-sp_X_dom"/>
</dbReference>
<dbReference type="SMART" id="SM00148">
    <property type="entry name" value="PLCXc"/>
    <property type="match status" value="1"/>
</dbReference>
<dbReference type="AlphaFoldDB" id="G2Y002"/>
<dbReference type="PANTHER" id="PTHR13593:SF116">
    <property type="entry name" value="PLC-LIKE PHOSPHODIESTERASE"/>
    <property type="match status" value="1"/>
</dbReference>
<evidence type="ECO:0000259" key="2">
    <source>
        <dbReference type="SMART" id="SM00148"/>
    </source>
</evidence>
<feature type="domain" description="Phosphatidylinositol-specific phospholipase C X" evidence="2">
    <location>
        <begin position="68"/>
        <end position="238"/>
    </location>
</feature>
<dbReference type="EMBL" id="FQ790279">
    <property type="protein sequence ID" value="CCD46039.1"/>
    <property type="molecule type" value="Genomic_DNA"/>
</dbReference>
<dbReference type="Proteomes" id="UP000008177">
    <property type="component" value="Unplaced contigs"/>
</dbReference>
<dbReference type="PROSITE" id="PS50007">
    <property type="entry name" value="PIPLC_X_DOMAIN"/>
    <property type="match status" value="1"/>
</dbReference>
<evidence type="ECO:0000256" key="1">
    <source>
        <dbReference type="SAM" id="SignalP"/>
    </source>
</evidence>
<organism evidence="3 4">
    <name type="scientific">Botryotinia fuckeliana (strain T4)</name>
    <name type="common">Noble rot fungus</name>
    <name type="synonym">Botrytis cinerea</name>
    <dbReference type="NCBI Taxonomy" id="999810"/>
    <lineage>
        <taxon>Eukaryota</taxon>
        <taxon>Fungi</taxon>
        <taxon>Dikarya</taxon>
        <taxon>Ascomycota</taxon>
        <taxon>Pezizomycotina</taxon>
        <taxon>Leotiomycetes</taxon>
        <taxon>Helotiales</taxon>
        <taxon>Sclerotiniaceae</taxon>
        <taxon>Botrytis</taxon>
    </lineage>
</organism>
<keyword evidence="1" id="KW-0732">Signal</keyword>
<evidence type="ECO:0000313" key="3">
    <source>
        <dbReference type="EMBL" id="CCD46039.1"/>
    </source>
</evidence>
<feature type="signal peptide" evidence="1">
    <location>
        <begin position="1"/>
        <end position="20"/>
    </location>
</feature>
<gene>
    <name evidence="3" type="ORF">BofuT4_P119720.1</name>
</gene>
<dbReference type="Gene3D" id="3.20.20.190">
    <property type="entry name" value="Phosphatidylinositol (PI) phosphodiesterase"/>
    <property type="match status" value="1"/>
</dbReference>
<dbReference type="OrthoDB" id="1046782at2759"/>
<dbReference type="InParanoid" id="G2Y002"/>
<feature type="chain" id="PRO_5003439776" description="Phosphatidylinositol-specific phospholipase C X domain-containing protein" evidence="1">
    <location>
        <begin position="21"/>
        <end position="415"/>
    </location>
</feature>
<dbReference type="PANTHER" id="PTHR13593">
    <property type="match status" value="1"/>
</dbReference>
<protein>
    <recommendedName>
        <fullName evidence="2">Phosphatidylinositol-specific phospholipase C X domain-containing protein</fullName>
    </recommendedName>
</protein>
<reference evidence="4" key="1">
    <citation type="journal article" date="2011" name="PLoS Genet.">
        <title>Genomic analysis of the necrotrophic fungal pathogens Sclerotinia sclerotiorum and Botrytis cinerea.</title>
        <authorList>
            <person name="Amselem J."/>
            <person name="Cuomo C.A."/>
            <person name="van Kan J.A."/>
            <person name="Viaud M."/>
            <person name="Benito E.P."/>
            <person name="Couloux A."/>
            <person name="Coutinho P.M."/>
            <person name="de Vries R.P."/>
            <person name="Dyer P.S."/>
            <person name="Fillinger S."/>
            <person name="Fournier E."/>
            <person name="Gout L."/>
            <person name="Hahn M."/>
            <person name="Kohn L."/>
            <person name="Lapalu N."/>
            <person name="Plummer K.M."/>
            <person name="Pradier J.M."/>
            <person name="Quevillon E."/>
            <person name="Sharon A."/>
            <person name="Simon A."/>
            <person name="ten Have A."/>
            <person name="Tudzynski B."/>
            <person name="Tudzynski P."/>
            <person name="Wincker P."/>
            <person name="Andrew M."/>
            <person name="Anthouard V."/>
            <person name="Beever R.E."/>
            <person name="Beffa R."/>
            <person name="Benoit I."/>
            <person name="Bouzid O."/>
            <person name="Brault B."/>
            <person name="Chen Z."/>
            <person name="Choquer M."/>
            <person name="Collemare J."/>
            <person name="Cotton P."/>
            <person name="Danchin E.G."/>
            <person name="Da Silva C."/>
            <person name="Gautier A."/>
            <person name="Giraud C."/>
            <person name="Giraud T."/>
            <person name="Gonzalez C."/>
            <person name="Grossetete S."/>
            <person name="Guldener U."/>
            <person name="Henrissat B."/>
            <person name="Howlett B.J."/>
            <person name="Kodira C."/>
            <person name="Kretschmer M."/>
            <person name="Lappartient A."/>
            <person name="Leroch M."/>
            <person name="Levis C."/>
            <person name="Mauceli E."/>
            <person name="Neuveglise C."/>
            <person name="Oeser B."/>
            <person name="Pearson M."/>
            <person name="Poulain J."/>
            <person name="Poussereau N."/>
            <person name="Quesneville H."/>
            <person name="Rascle C."/>
            <person name="Schumacher J."/>
            <person name="Segurens B."/>
            <person name="Sexton A."/>
            <person name="Silva E."/>
            <person name="Sirven C."/>
            <person name="Soanes D.M."/>
            <person name="Talbot N.J."/>
            <person name="Templeton M."/>
            <person name="Yandava C."/>
            <person name="Yarden O."/>
            <person name="Zeng Q."/>
            <person name="Rollins J.A."/>
            <person name="Lebrun M.H."/>
            <person name="Dickman M."/>
        </authorList>
    </citation>
    <scope>NUCLEOTIDE SEQUENCE [LARGE SCALE GENOMIC DNA]</scope>
    <source>
        <strain evidence="4">T4</strain>
    </source>
</reference>
<dbReference type="eggNOG" id="ENOG502QUGH">
    <property type="taxonomic scope" value="Eukaryota"/>
</dbReference>
<dbReference type="GO" id="GO:0008081">
    <property type="term" value="F:phosphoric diester hydrolase activity"/>
    <property type="evidence" value="ECO:0007669"/>
    <property type="project" value="InterPro"/>
</dbReference>
<evidence type="ECO:0000313" key="4">
    <source>
        <dbReference type="Proteomes" id="UP000008177"/>
    </source>
</evidence>
<name>G2Y002_BOTF4</name>
<dbReference type="HOGENOM" id="CLU_033662_0_0_1"/>
<accession>G2Y002</accession>
<dbReference type="SUPFAM" id="SSF51695">
    <property type="entry name" value="PLC-like phosphodiesterases"/>
    <property type="match status" value="1"/>
</dbReference>
<dbReference type="InterPro" id="IPR051057">
    <property type="entry name" value="PI-PLC_domain"/>
</dbReference>
<sequence length="415" mass="45920">MLVPTTNFLIALAISYGAHASPTSRQVGQSGVSLQEFALQKLLTNASPIFGNYADNQLNTSTWMSRYVDSTKLVHMNIPGTHDTATWNYSLATQSALSGVTYLGNQVPDPPEHYRCQNNSIADMLNAGIRAFDLRFALDVTNTSIVFWHSQALLSQMATLDDVLFGYFHWLDNHPSEVVLLSLQYEGSTTEYGRNDEEAQLKLFNVLTSPAATKYFLQARNELGNLGDARGKIILLRRFDLDQLSDAYENALPGLHFSPALWTDNSPDIEIVYNTASNDTAYIEDNYEPQTPAQSNATANIELKYNVTTTHLLKAVDESLAPDSLWWTWASGGKISDGIFPETMAIGNGTEYTPAGGVNQKLMTFLKEMNGKRVGIVMFDFFETPGNLVETLLIFYEPPTIVFSSVTAITINPHA</sequence>
<dbReference type="CDD" id="cd08586">
    <property type="entry name" value="PI-PLCc_BcPLC_like"/>
    <property type="match status" value="1"/>
</dbReference>
<proteinExistence type="predicted"/>
<dbReference type="GO" id="GO:0006629">
    <property type="term" value="P:lipid metabolic process"/>
    <property type="evidence" value="ECO:0007669"/>
    <property type="project" value="InterPro"/>
</dbReference>